<evidence type="ECO:0000313" key="11">
    <source>
        <dbReference type="EMBL" id="MCQ5082116.1"/>
    </source>
</evidence>
<organism evidence="12 13">
    <name type="scientific">Alistipes onderdonkii</name>
    <dbReference type="NCBI Taxonomy" id="328813"/>
    <lineage>
        <taxon>Bacteria</taxon>
        <taxon>Pseudomonadati</taxon>
        <taxon>Bacteroidota</taxon>
        <taxon>Bacteroidia</taxon>
        <taxon>Bacteroidales</taxon>
        <taxon>Rikenellaceae</taxon>
        <taxon>Alistipes</taxon>
    </lineage>
</organism>
<dbReference type="SUPFAM" id="SSF53178">
    <property type="entry name" value="Peptidyl-tRNA hydrolase-like"/>
    <property type="match status" value="1"/>
</dbReference>
<comment type="function">
    <text evidence="7">Hydrolyzes ribosome-free peptidyl-tRNAs (with 1 or more amino acids incorporated), which drop off the ribosome during protein synthesis, or as a result of ribosome stalling.</text>
</comment>
<evidence type="ECO:0000313" key="12">
    <source>
        <dbReference type="EMBL" id="OUN02833.1"/>
    </source>
</evidence>
<dbReference type="Proteomes" id="UP000195772">
    <property type="component" value="Unassembled WGS sequence"/>
</dbReference>
<feature type="site" description="Stabilizes the basic form of H active site to accept a proton" evidence="7">
    <location>
        <position position="91"/>
    </location>
</feature>
<dbReference type="GO" id="GO:0000049">
    <property type="term" value="F:tRNA binding"/>
    <property type="evidence" value="ECO:0007669"/>
    <property type="project" value="UniProtKB-UniRule"/>
</dbReference>
<proteinExistence type="inferred from homology"/>
<gene>
    <name evidence="7 11" type="primary">pth</name>
    <name evidence="12" type="ORF">B5G41_09880</name>
    <name evidence="10" type="ORF">F2Y10_00875</name>
    <name evidence="11" type="ORF">NE651_04340</name>
</gene>
<evidence type="ECO:0000256" key="8">
    <source>
        <dbReference type="RuleBase" id="RU000673"/>
    </source>
</evidence>
<evidence type="ECO:0000256" key="3">
    <source>
        <dbReference type="ARBA" id="ARBA00022801"/>
    </source>
</evidence>
<dbReference type="InterPro" id="IPR018171">
    <property type="entry name" value="Pept_tRNA_hydro_CS"/>
</dbReference>
<keyword evidence="2 7" id="KW-0820">tRNA-binding</keyword>
<dbReference type="AlphaFoldDB" id="A0A1Y3QT50"/>
<sequence length="187" mass="20726">MKYLIVGLGNIGAEYAGTRHNIGFKVLDALAEASNAVFTTARYGDVAELKHKGRTLILLKPSTYMNLSGKAVRYWMEAEKIAPENLLVVSDDIALPFGTLRMRPRGSAGGHNGLKNIAELLGTEDYARMRFGVGGDFPRGHQVDYVLGEWSDEERKALPERLKVFGDAILSFTTIGLERTMNFFNKK</sequence>
<evidence type="ECO:0000313" key="13">
    <source>
        <dbReference type="Proteomes" id="UP000195772"/>
    </source>
</evidence>
<dbReference type="OrthoDB" id="9800507at2"/>
<dbReference type="PROSITE" id="PS01195">
    <property type="entry name" value="PEPT_TRNA_HYDROL_1"/>
    <property type="match status" value="1"/>
</dbReference>
<comment type="subunit">
    <text evidence="7">Monomer.</text>
</comment>
<evidence type="ECO:0000256" key="4">
    <source>
        <dbReference type="ARBA" id="ARBA00022884"/>
    </source>
</evidence>
<dbReference type="HAMAP" id="MF_00083">
    <property type="entry name" value="Pept_tRNA_hydro_bact"/>
    <property type="match status" value="1"/>
</dbReference>
<feature type="binding site" evidence="7">
    <location>
        <position position="66"/>
    </location>
    <ligand>
        <name>tRNA</name>
        <dbReference type="ChEBI" id="CHEBI:17843"/>
    </ligand>
</feature>
<comment type="caution">
    <text evidence="12">The sequence shown here is derived from an EMBL/GenBank/DDBJ whole genome shotgun (WGS) entry which is preliminary data.</text>
</comment>
<reference evidence="12" key="2">
    <citation type="journal article" date="2018" name="BMC Genomics">
        <title>Whole genome sequencing and function prediction of 133 gut anaerobes isolated from chicken caecum in pure cultures.</title>
        <authorList>
            <person name="Medvecky M."/>
            <person name="Cejkova D."/>
            <person name="Polansky O."/>
            <person name="Karasova D."/>
            <person name="Kubasova T."/>
            <person name="Cizek A."/>
            <person name="Rychlik I."/>
        </authorList>
    </citation>
    <scope>NUCLEOTIDE SEQUENCE</scope>
    <source>
        <strain evidence="12">An90</strain>
    </source>
</reference>
<reference evidence="10 14" key="3">
    <citation type="journal article" date="2019" name="Nat. Med.">
        <title>A library of human gut bacterial isolates paired with longitudinal multiomics data enables mechanistic microbiome research.</title>
        <authorList>
            <person name="Poyet M."/>
            <person name="Groussin M."/>
            <person name="Gibbons S.M."/>
            <person name="Avila-Pacheco J."/>
            <person name="Jiang X."/>
            <person name="Kearney S.M."/>
            <person name="Perrotta A.R."/>
            <person name="Berdy B."/>
            <person name="Zhao S."/>
            <person name="Lieberman T.D."/>
            <person name="Swanson P.K."/>
            <person name="Smith M."/>
            <person name="Roesemann S."/>
            <person name="Alexander J.E."/>
            <person name="Rich S.A."/>
            <person name="Livny J."/>
            <person name="Vlamakis H."/>
            <person name="Clish C."/>
            <person name="Bullock K."/>
            <person name="Deik A."/>
            <person name="Scott J."/>
            <person name="Pierce K.A."/>
            <person name="Xavier R.J."/>
            <person name="Alm E.J."/>
        </authorList>
    </citation>
    <scope>NUCLEOTIDE SEQUENCE [LARGE SCALE GENOMIC DNA]</scope>
    <source>
        <strain evidence="10 14">BIOML-A266</strain>
    </source>
</reference>
<dbReference type="PANTHER" id="PTHR17224">
    <property type="entry name" value="PEPTIDYL-TRNA HYDROLASE"/>
    <property type="match status" value="1"/>
</dbReference>
<feature type="site" description="Discriminates between blocked and unblocked aminoacyl-tRNA" evidence="7">
    <location>
        <position position="10"/>
    </location>
</feature>
<name>A0A1Y3QT50_9BACT</name>
<dbReference type="Pfam" id="PF01195">
    <property type="entry name" value="Pept_tRNA_hydro"/>
    <property type="match status" value="1"/>
</dbReference>
<dbReference type="GO" id="GO:0006515">
    <property type="term" value="P:protein quality control for misfolded or incompletely synthesized proteins"/>
    <property type="evidence" value="ECO:0007669"/>
    <property type="project" value="UniProtKB-UniRule"/>
</dbReference>
<dbReference type="PANTHER" id="PTHR17224:SF1">
    <property type="entry name" value="PEPTIDYL-TRNA HYDROLASE"/>
    <property type="match status" value="1"/>
</dbReference>
<dbReference type="NCBIfam" id="TIGR00447">
    <property type="entry name" value="pth"/>
    <property type="match status" value="1"/>
</dbReference>
<evidence type="ECO:0000313" key="14">
    <source>
        <dbReference type="Proteomes" id="UP000322940"/>
    </source>
</evidence>
<evidence type="ECO:0000256" key="5">
    <source>
        <dbReference type="ARBA" id="ARBA00038063"/>
    </source>
</evidence>
<comment type="function">
    <text evidence="7">Catalyzes the release of premature peptidyl moieties from peptidyl-tRNA molecules trapped in stalled 50S ribosomal subunits, and thus maintains levels of free tRNAs and 50S ribosomes.</text>
</comment>
<dbReference type="EMBL" id="NFHB01000006">
    <property type="protein sequence ID" value="OUN02833.1"/>
    <property type="molecule type" value="Genomic_DNA"/>
</dbReference>
<evidence type="ECO:0000256" key="7">
    <source>
        <dbReference type="HAMAP-Rule" id="MF_00083"/>
    </source>
</evidence>
<comment type="similarity">
    <text evidence="5 7 9">Belongs to the PTH family.</text>
</comment>
<dbReference type="EMBL" id="JANGBQ010000004">
    <property type="protein sequence ID" value="MCQ5082116.1"/>
    <property type="molecule type" value="Genomic_DNA"/>
</dbReference>
<keyword evidence="4 7" id="KW-0694">RNA-binding</keyword>
<evidence type="ECO:0000256" key="6">
    <source>
        <dbReference type="ARBA" id="ARBA00050038"/>
    </source>
</evidence>
<evidence type="ECO:0000256" key="9">
    <source>
        <dbReference type="RuleBase" id="RU004320"/>
    </source>
</evidence>
<dbReference type="Proteomes" id="UP000322940">
    <property type="component" value="Unassembled WGS sequence"/>
</dbReference>
<dbReference type="CDD" id="cd00462">
    <property type="entry name" value="PTH"/>
    <property type="match status" value="1"/>
</dbReference>
<feature type="binding site" evidence="7">
    <location>
        <position position="112"/>
    </location>
    <ligand>
        <name>tRNA</name>
        <dbReference type="ChEBI" id="CHEBI:17843"/>
    </ligand>
</feature>
<dbReference type="PROSITE" id="PS01196">
    <property type="entry name" value="PEPT_TRNA_HYDROL_2"/>
    <property type="match status" value="1"/>
</dbReference>
<dbReference type="RefSeq" id="WP_022332757.1">
    <property type="nucleotide sequence ID" value="NZ_AP025562.1"/>
</dbReference>
<evidence type="ECO:0000256" key="1">
    <source>
        <dbReference type="ARBA" id="ARBA00013260"/>
    </source>
</evidence>
<feature type="active site" description="Proton acceptor" evidence="7">
    <location>
        <position position="20"/>
    </location>
</feature>
<reference evidence="11" key="4">
    <citation type="submission" date="2022-06" db="EMBL/GenBank/DDBJ databases">
        <title>Isolation of gut microbiota from human fecal samples.</title>
        <authorList>
            <person name="Pamer E.G."/>
            <person name="Barat B."/>
            <person name="Waligurski E."/>
            <person name="Medina S."/>
            <person name="Paddock L."/>
            <person name="Mostad J."/>
        </authorList>
    </citation>
    <scope>NUCLEOTIDE SEQUENCE</scope>
    <source>
        <strain evidence="11">DFI.6.22</strain>
    </source>
</reference>
<comment type="catalytic activity">
    <reaction evidence="7 8">
        <text>an N-acyl-L-alpha-aminoacyl-tRNA + H2O = an N-acyl-L-amino acid + a tRNA + H(+)</text>
        <dbReference type="Rhea" id="RHEA:54448"/>
        <dbReference type="Rhea" id="RHEA-COMP:10123"/>
        <dbReference type="Rhea" id="RHEA-COMP:13883"/>
        <dbReference type="ChEBI" id="CHEBI:15377"/>
        <dbReference type="ChEBI" id="CHEBI:15378"/>
        <dbReference type="ChEBI" id="CHEBI:59874"/>
        <dbReference type="ChEBI" id="CHEBI:78442"/>
        <dbReference type="ChEBI" id="CHEBI:138191"/>
        <dbReference type="EC" id="3.1.1.29"/>
    </reaction>
</comment>
<dbReference type="InterPro" id="IPR001328">
    <property type="entry name" value="Pept_tRNA_hydro"/>
</dbReference>
<dbReference type="GO" id="GO:0004045">
    <property type="term" value="F:peptidyl-tRNA hydrolase activity"/>
    <property type="evidence" value="ECO:0007669"/>
    <property type="project" value="UniProtKB-UniRule"/>
</dbReference>
<comment type="subcellular location">
    <subcellularLocation>
        <location evidence="7">Cytoplasm</location>
    </subcellularLocation>
</comment>
<dbReference type="FunFam" id="3.40.50.1470:FF:000001">
    <property type="entry name" value="Peptidyl-tRNA hydrolase"/>
    <property type="match status" value="1"/>
</dbReference>
<evidence type="ECO:0000256" key="2">
    <source>
        <dbReference type="ARBA" id="ARBA00022555"/>
    </source>
</evidence>
<evidence type="ECO:0000313" key="10">
    <source>
        <dbReference type="EMBL" id="KAA2381075.1"/>
    </source>
</evidence>
<keyword evidence="3 7" id="KW-0378">Hydrolase</keyword>
<dbReference type="Proteomes" id="UP001205035">
    <property type="component" value="Unassembled WGS sequence"/>
</dbReference>
<reference evidence="13" key="1">
    <citation type="submission" date="2017-04" db="EMBL/GenBank/DDBJ databases">
        <title>Function of individual gut microbiota members based on whole genome sequencing of pure cultures obtained from chicken caecum.</title>
        <authorList>
            <person name="Medvecky M."/>
            <person name="Cejkova D."/>
            <person name="Polansky O."/>
            <person name="Karasova D."/>
            <person name="Kubasova T."/>
            <person name="Cizek A."/>
            <person name="Rychlik I."/>
        </authorList>
    </citation>
    <scope>NUCLEOTIDE SEQUENCE [LARGE SCALE GENOMIC DNA]</scope>
    <source>
        <strain evidence="13">An90</strain>
    </source>
</reference>
<accession>A0A1Y3QT50</accession>
<dbReference type="InterPro" id="IPR036416">
    <property type="entry name" value="Pept_tRNA_hydro_sf"/>
</dbReference>
<feature type="binding site" evidence="7">
    <location>
        <position position="15"/>
    </location>
    <ligand>
        <name>tRNA</name>
        <dbReference type="ChEBI" id="CHEBI:17843"/>
    </ligand>
</feature>
<dbReference type="EMBL" id="VVXH01000001">
    <property type="protein sequence ID" value="KAA2381075.1"/>
    <property type="molecule type" value="Genomic_DNA"/>
</dbReference>
<dbReference type="GO" id="GO:0005737">
    <property type="term" value="C:cytoplasm"/>
    <property type="evidence" value="ECO:0007669"/>
    <property type="project" value="UniProtKB-SubCell"/>
</dbReference>
<dbReference type="GO" id="GO:0072344">
    <property type="term" value="P:rescue of stalled ribosome"/>
    <property type="evidence" value="ECO:0007669"/>
    <property type="project" value="UniProtKB-UniRule"/>
</dbReference>
<protein>
    <recommendedName>
        <fullName evidence="6 7">Peptidyl-tRNA hydrolase</fullName>
        <shortName evidence="7">Pth</shortName>
        <ecNumber evidence="1 7">3.1.1.29</ecNumber>
    </recommendedName>
</protein>
<keyword evidence="7" id="KW-0963">Cytoplasm</keyword>
<dbReference type="EC" id="3.1.1.29" evidence="1 7"/>
<feature type="binding site" evidence="7">
    <location>
        <position position="64"/>
    </location>
    <ligand>
        <name>tRNA</name>
        <dbReference type="ChEBI" id="CHEBI:17843"/>
    </ligand>
</feature>
<dbReference type="eggNOG" id="COG0193">
    <property type="taxonomic scope" value="Bacteria"/>
</dbReference>
<dbReference type="Gene3D" id="3.40.50.1470">
    <property type="entry name" value="Peptidyl-tRNA hydrolase"/>
    <property type="match status" value="1"/>
</dbReference>